<accession>A0A4P2Q9N6</accession>
<dbReference type="RefSeq" id="WP_207213701.1">
    <property type="nucleotide sequence ID" value="NZ_CP012670.1"/>
</dbReference>
<sequence length="170" mass="18833">MNLYDPFVPQLIQTVGQARKWLDKAQALAEQKKFDVNVLLSARLAPDQHPLVRQLQMISDGAKFTAARLAGVTPPVFEDNEKTVDEVRARLDKTIAFLKTIEPAQLEGADARTVTLPFAPGKGIKGIDFLVKLALPNFYFHATTAYAILRHNGVDVGKVDFLGELPFFDV</sequence>
<evidence type="ECO:0008006" key="3">
    <source>
        <dbReference type="Google" id="ProtNLM"/>
    </source>
</evidence>
<protein>
    <recommendedName>
        <fullName evidence="3">DUF1993 domain-containing protein</fullName>
    </recommendedName>
</protein>
<dbReference type="PANTHER" id="PTHR36922">
    <property type="entry name" value="BLL2446 PROTEIN"/>
    <property type="match status" value="1"/>
</dbReference>
<reference evidence="1 2" key="1">
    <citation type="submission" date="2015-09" db="EMBL/GenBank/DDBJ databases">
        <title>Sorangium comparison.</title>
        <authorList>
            <person name="Zaburannyi N."/>
            <person name="Bunk B."/>
            <person name="Overmann J."/>
            <person name="Mueller R."/>
        </authorList>
    </citation>
    <scope>NUCLEOTIDE SEQUENCE [LARGE SCALE GENOMIC DNA]</scope>
    <source>
        <strain evidence="1 2">So ceGT47</strain>
    </source>
</reference>
<evidence type="ECO:0000313" key="2">
    <source>
        <dbReference type="Proteomes" id="UP000295781"/>
    </source>
</evidence>
<dbReference type="Gene3D" id="1.20.120.450">
    <property type="entry name" value="dinb family like domain"/>
    <property type="match status" value="1"/>
</dbReference>
<dbReference type="AlphaFoldDB" id="A0A4P2Q9N6"/>
<dbReference type="InterPro" id="IPR018531">
    <property type="entry name" value="DUF1993"/>
</dbReference>
<dbReference type="EMBL" id="CP012670">
    <property type="protein sequence ID" value="AUX26334.1"/>
    <property type="molecule type" value="Genomic_DNA"/>
</dbReference>
<gene>
    <name evidence="1" type="ORF">SOCEGT47_068950</name>
</gene>
<evidence type="ECO:0000313" key="1">
    <source>
        <dbReference type="EMBL" id="AUX26334.1"/>
    </source>
</evidence>
<dbReference type="InterPro" id="IPR034660">
    <property type="entry name" value="DinB/YfiT-like"/>
</dbReference>
<dbReference type="PANTHER" id="PTHR36922:SF1">
    <property type="entry name" value="DUF1993 DOMAIN-CONTAINING PROTEIN"/>
    <property type="match status" value="1"/>
</dbReference>
<dbReference type="Proteomes" id="UP000295781">
    <property type="component" value="Chromosome"/>
</dbReference>
<dbReference type="Pfam" id="PF09351">
    <property type="entry name" value="DUF1993"/>
    <property type="match status" value="1"/>
</dbReference>
<dbReference type="SUPFAM" id="SSF109854">
    <property type="entry name" value="DinB/YfiT-like putative metalloenzymes"/>
    <property type="match status" value="1"/>
</dbReference>
<name>A0A4P2Q9N6_SORCE</name>
<organism evidence="1 2">
    <name type="scientific">Sorangium cellulosum</name>
    <name type="common">Polyangium cellulosum</name>
    <dbReference type="NCBI Taxonomy" id="56"/>
    <lineage>
        <taxon>Bacteria</taxon>
        <taxon>Pseudomonadati</taxon>
        <taxon>Myxococcota</taxon>
        <taxon>Polyangia</taxon>
        <taxon>Polyangiales</taxon>
        <taxon>Polyangiaceae</taxon>
        <taxon>Sorangium</taxon>
    </lineage>
</organism>
<proteinExistence type="predicted"/>